<dbReference type="AlphaFoldDB" id="A0A540VE59"/>
<keyword evidence="3" id="KW-1185">Reference proteome</keyword>
<sequence>MPVTATQIQQWAETREAQGSLPVLVRKLIQATSGRLVYIDFPAGDSVGQPGWDGEVESDGQSPWVPQGKSFWELSCEAQPTRKANRDYEKRTRGTPGPERSNATLVFVTARRWTTKNRWRQEKREAGEWKEVRAYDADDLEQWLEQAPAVALWFAETLRMTGPGVESLERHWRTWSQQSDPPISPEALFADRENTREQLIHELREHFEKGKTAPLTVRADSVEEAAAFVCAAILSDEDWASSGLVVTEPDGWRFVDANHALKVAVAARPEVAARPIIRRGLVVVIPYASGDMMQHYGGSAANRPDTDLVLERPRRSEFEKALVELGLDKAEAERLTVSTGRSWSVFRRHRTTNPAIRRPKWLERPQAAALTTICLLGAWKGDNTEDRAIVSRLAGRLYEDVERELRYLAQVDDPPVLQIGTVWKAKAPIELLHLFGERITSDELDRFFKIAYDVLTAPDPVLDLPEEERYAAQVYGKVRPQSDILIDALCDTLIKLAVRGPILPSLQALDIEGRVARLVYNLLYDADKVRWLSLSPFLHPLAEAAPETFLRAVEHSLNKPDQPVTYLLRETSDSALFGRCWHSTLLWALETLAWTPQFLTRVMLILAQLAHIEIKGNWANTPLNSLIGIFRSWFPQTAASLDERIKILDVLVEKEPDIAFELLDKLTQIDHDVAIPAARPKWRDYDTGVGRGVPREEVFKMVHAAADRMLLLAKGHPNRVARLIEKASVFNEDRLNSVLGLAAEFANSEDDEAREVVRAALRKTIHWHRNYDRTSEPVLNAKLKPFEELYERLAPRDPIIRHRWLFAESHPDLPARVRDDYTAMIQQLETERVQALQQIYRELEMVGIEKLVATCPGEPWVGIALAKLGLAINTLAEWILNRSSDLTDRDPQRVTIRGLLQSLPQTQAIELIQIVLQEADNQHWPPEKTARFLTLASPEKATWDIAASCGSEVEKAYWSQVPVFWLRGEEEDPEFPLRRLLEVERPRTALQVCRLVLDKVDPYLIADVLEQILHGKEMNEPRLNSWDIGQAIERLETSGVIEKNRLVLLEFQAIPLLGSEGEQQAKTLYATLMSDPALLCELICMLYKPKHREREEPLSEMRQSAAKIAGIVLHNCRILPGTQPDGTVDEEAFFDFINEVRRLCREKDRLEVCDQTLGQILAHSPVGQDGIWPFEPTRKILDRPDFEDMRRGFVIGTLNKRGVTIRTLDEGGTQERELAAKYRAYANALRTSHPNLAAAIDEIAHSYEQESKCEDLDARMHREGVR</sequence>
<dbReference type="Proteomes" id="UP000317371">
    <property type="component" value="Unassembled WGS sequence"/>
</dbReference>
<dbReference type="OrthoDB" id="9796370at2"/>
<comment type="caution">
    <text evidence="2">The sequence shown here is derived from an EMBL/GenBank/DDBJ whole genome shotgun (WGS) entry which is preliminary data.</text>
</comment>
<reference evidence="2 3" key="1">
    <citation type="submission" date="2019-06" db="EMBL/GenBank/DDBJ databases">
        <title>Genome sequence of Litorilinea aerophila BAA-2444.</title>
        <authorList>
            <person name="Maclea K.S."/>
            <person name="Maurais E.G."/>
            <person name="Iannazzi L.C."/>
        </authorList>
    </citation>
    <scope>NUCLEOTIDE SEQUENCE [LARGE SCALE GENOMIC DNA]</scope>
    <source>
        <strain evidence="2 3">ATCC BAA-2444</strain>
    </source>
</reference>
<dbReference type="InParanoid" id="A0A540VE59"/>
<feature type="region of interest" description="Disordered" evidence="1">
    <location>
        <begin position="82"/>
        <end position="101"/>
    </location>
</feature>
<accession>A0A540VE59</accession>
<dbReference type="EMBL" id="VIGC01000017">
    <property type="protein sequence ID" value="TQE95051.1"/>
    <property type="molecule type" value="Genomic_DNA"/>
</dbReference>
<evidence type="ECO:0000313" key="3">
    <source>
        <dbReference type="Proteomes" id="UP000317371"/>
    </source>
</evidence>
<protein>
    <submittedName>
        <fullName evidence="2">Uncharacterized protein</fullName>
    </submittedName>
</protein>
<evidence type="ECO:0000256" key="1">
    <source>
        <dbReference type="SAM" id="MobiDB-lite"/>
    </source>
</evidence>
<name>A0A540VE59_9CHLR</name>
<proteinExistence type="predicted"/>
<organism evidence="2 3">
    <name type="scientific">Litorilinea aerophila</name>
    <dbReference type="NCBI Taxonomy" id="1204385"/>
    <lineage>
        <taxon>Bacteria</taxon>
        <taxon>Bacillati</taxon>
        <taxon>Chloroflexota</taxon>
        <taxon>Caldilineae</taxon>
        <taxon>Caldilineales</taxon>
        <taxon>Caldilineaceae</taxon>
        <taxon>Litorilinea</taxon>
    </lineage>
</organism>
<gene>
    <name evidence="2" type="ORF">FKZ61_13800</name>
</gene>
<evidence type="ECO:0000313" key="2">
    <source>
        <dbReference type="EMBL" id="TQE95051.1"/>
    </source>
</evidence>
<dbReference type="RefSeq" id="WP_141610728.1">
    <property type="nucleotide sequence ID" value="NZ_VIGC02000017.1"/>
</dbReference>